<feature type="transmembrane region" description="Helical" evidence="18">
    <location>
        <begin position="186"/>
        <end position="206"/>
    </location>
</feature>
<feature type="transmembrane region" description="Helical" evidence="18">
    <location>
        <begin position="56"/>
        <end position="74"/>
    </location>
</feature>
<feature type="transmembrane region" description="Helical" evidence="18">
    <location>
        <begin position="226"/>
        <end position="248"/>
    </location>
</feature>
<keyword evidence="6" id="KW-0813">Transport</keyword>
<evidence type="ECO:0000259" key="19">
    <source>
        <dbReference type="Pfam" id="PF00361"/>
    </source>
</evidence>
<dbReference type="GO" id="GO:0006120">
    <property type="term" value="P:mitochondrial electron transport, NADH to ubiquinone"/>
    <property type="evidence" value="ECO:0007669"/>
    <property type="project" value="InterPro"/>
</dbReference>
<keyword evidence="12 18" id="KW-1133">Transmembrane helix</keyword>
<evidence type="ECO:0000256" key="16">
    <source>
        <dbReference type="ARBA" id="ARBA00023136"/>
    </source>
</evidence>
<comment type="function">
    <text evidence="1">Core subunit of the mitochondrial membrane respiratory chain NADH dehydrogenase (Complex I) that is believed to belong to the minimal assembly required for catalysis. Complex I functions in the transfer of electrons from NADH to the respiratory chain. The immediate electron acceptor for the enzyme is believed to be ubiquinone.</text>
</comment>
<keyword evidence="13 18" id="KW-0520">NAD</keyword>
<evidence type="ECO:0000256" key="13">
    <source>
        <dbReference type="ARBA" id="ARBA00023027"/>
    </source>
</evidence>
<proteinExistence type="inferred from homology"/>
<comment type="catalytic activity">
    <reaction evidence="17 18">
        <text>a ubiquinone + NADH + 5 H(+)(in) = a ubiquinol + NAD(+) + 4 H(+)(out)</text>
        <dbReference type="Rhea" id="RHEA:29091"/>
        <dbReference type="Rhea" id="RHEA-COMP:9565"/>
        <dbReference type="Rhea" id="RHEA-COMP:9566"/>
        <dbReference type="ChEBI" id="CHEBI:15378"/>
        <dbReference type="ChEBI" id="CHEBI:16389"/>
        <dbReference type="ChEBI" id="CHEBI:17976"/>
        <dbReference type="ChEBI" id="CHEBI:57540"/>
        <dbReference type="ChEBI" id="CHEBI:57945"/>
        <dbReference type="EC" id="7.1.1.2"/>
    </reaction>
</comment>
<evidence type="ECO:0000256" key="7">
    <source>
        <dbReference type="ARBA" id="ARBA00022660"/>
    </source>
</evidence>
<keyword evidence="10 18" id="KW-1278">Translocase</keyword>
<organism evidence="20">
    <name type="scientific">Bannacoris arboreus</name>
    <dbReference type="NCBI Taxonomy" id="1837149"/>
    <lineage>
        <taxon>Eukaryota</taxon>
        <taxon>Metazoa</taxon>
        <taxon>Ecdysozoa</taxon>
        <taxon>Arthropoda</taxon>
        <taxon>Hexapoda</taxon>
        <taxon>Insecta</taxon>
        <taxon>Pterygota</taxon>
        <taxon>Neoptera</taxon>
        <taxon>Paraneoptera</taxon>
        <taxon>Hemiptera</taxon>
        <taxon>Heteroptera</taxon>
        <taxon>Panheteroptera</taxon>
        <taxon>Pentatomomorpha</taxon>
        <taxon>Pentatomoidea</taxon>
        <taxon>Urostylididae</taxon>
        <taxon>Bannacoris</taxon>
    </lineage>
</organism>
<evidence type="ECO:0000256" key="6">
    <source>
        <dbReference type="ARBA" id="ARBA00022448"/>
    </source>
</evidence>
<reference evidence="20" key="1">
    <citation type="journal article" date="2018" name="Cladistics">
        <title>Phylogeny and the colourful history of jewel bugs (Insecta: Hemiptera: Scutelleridae).</title>
        <authorList>
            <person name="Wu Y."/>
            <person name="Redei D."/>
            <person name="Eger J."/>
            <person name="Wang Y."/>
            <person name="Wu H."/>
            <person name="Carapezza A."/>
            <person name="Kment P."/>
            <person name="Cai B."/>
            <person name="Sun X."/>
            <person name="Guo P."/>
            <person name="Luo J."/>
            <person name="Xie Q."/>
        </authorList>
    </citation>
    <scope>NUCLEOTIDE SEQUENCE</scope>
</reference>
<keyword evidence="15 18" id="KW-0496">Mitochondrion</keyword>
<dbReference type="EMBL" id="MF078015">
    <property type="protein sequence ID" value="AUW38571.1"/>
    <property type="molecule type" value="Genomic_DNA"/>
</dbReference>
<keyword evidence="8 18" id="KW-0812">Transmembrane</keyword>
<dbReference type="Pfam" id="PF00361">
    <property type="entry name" value="Proton_antipo_M"/>
    <property type="match status" value="1"/>
</dbReference>
<dbReference type="InterPro" id="IPR003917">
    <property type="entry name" value="NADH_UbQ_OxRdtase_chain2"/>
</dbReference>
<evidence type="ECO:0000256" key="8">
    <source>
        <dbReference type="ARBA" id="ARBA00022692"/>
    </source>
</evidence>
<dbReference type="GO" id="GO:0005743">
    <property type="term" value="C:mitochondrial inner membrane"/>
    <property type="evidence" value="ECO:0007669"/>
    <property type="project" value="UniProtKB-SubCell"/>
</dbReference>
<gene>
    <name evidence="20" type="primary">ND2</name>
</gene>
<keyword evidence="14 18" id="KW-0830">Ubiquinone</keyword>
<evidence type="ECO:0000256" key="18">
    <source>
        <dbReference type="RuleBase" id="RU003403"/>
    </source>
</evidence>
<dbReference type="PANTHER" id="PTHR46552">
    <property type="entry name" value="NADH-UBIQUINONE OXIDOREDUCTASE CHAIN 2"/>
    <property type="match status" value="1"/>
</dbReference>
<dbReference type="GO" id="GO:0008137">
    <property type="term" value="F:NADH dehydrogenase (ubiquinone) activity"/>
    <property type="evidence" value="ECO:0007669"/>
    <property type="project" value="UniProtKB-EC"/>
</dbReference>
<evidence type="ECO:0000256" key="1">
    <source>
        <dbReference type="ARBA" id="ARBA00003257"/>
    </source>
</evidence>
<evidence type="ECO:0000256" key="11">
    <source>
        <dbReference type="ARBA" id="ARBA00022982"/>
    </source>
</evidence>
<evidence type="ECO:0000256" key="2">
    <source>
        <dbReference type="ARBA" id="ARBA00004448"/>
    </source>
</evidence>
<comment type="subcellular location">
    <subcellularLocation>
        <location evidence="2 18">Mitochondrion inner membrane</location>
        <topology evidence="2 18">Multi-pass membrane protein</topology>
    </subcellularLocation>
</comment>
<feature type="transmembrane region" description="Helical" evidence="18">
    <location>
        <begin position="299"/>
        <end position="317"/>
    </location>
</feature>
<dbReference type="EC" id="7.1.1.2" evidence="4 18"/>
<dbReference type="PANTHER" id="PTHR46552:SF1">
    <property type="entry name" value="NADH-UBIQUINONE OXIDOREDUCTASE CHAIN 2"/>
    <property type="match status" value="1"/>
</dbReference>
<name>A0A2K9YV11_9HEMI</name>
<evidence type="ECO:0000256" key="14">
    <source>
        <dbReference type="ARBA" id="ARBA00023075"/>
    </source>
</evidence>
<dbReference type="InterPro" id="IPR001750">
    <property type="entry name" value="ND/Mrp_TM"/>
</dbReference>
<evidence type="ECO:0000256" key="9">
    <source>
        <dbReference type="ARBA" id="ARBA00022792"/>
    </source>
</evidence>
<evidence type="ECO:0000256" key="15">
    <source>
        <dbReference type="ARBA" id="ARBA00023128"/>
    </source>
</evidence>
<evidence type="ECO:0000256" key="17">
    <source>
        <dbReference type="ARBA" id="ARBA00049551"/>
    </source>
</evidence>
<protein>
    <recommendedName>
        <fullName evidence="5 18">NADH-ubiquinone oxidoreductase chain 2</fullName>
        <ecNumber evidence="4 18">7.1.1.2</ecNumber>
    </recommendedName>
</protein>
<feature type="transmembrane region" description="Helical" evidence="18">
    <location>
        <begin position="86"/>
        <end position="104"/>
    </location>
</feature>
<keyword evidence="16 18" id="KW-0472">Membrane</keyword>
<evidence type="ECO:0000256" key="4">
    <source>
        <dbReference type="ARBA" id="ARBA00012944"/>
    </source>
</evidence>
<geneLocation type="mitochondrion" evidence="20"/>
<comment type="function">
    <text evidence="18">Core subunit of the mitochondrial membrane respiratory chain NADH dehydrogenase (Complex I) which catalyzes electron transfer from NADH through the respiratory chain, using ubiquinone as an electron acceptor. Essential for the catalytic activity and assembly of complex I.</text>
</comment>
<evidence type="ECO:0000256" key="10">
    <source>
        <dbReference type="ARBA" id="ARBA00022967"/>
    </source>
</evidence>
<sequence>MMKSKTIFMCMLIMGVILTVSSNNWMGMWMGLELNMIAFLPMLKLSKDKKSSNASMIYFLTQSMSSMILMFSMMSMMHGNYFSENLILLSLMIKLGSAPFHMWMPEMMSMINWNSCIMLLTVQKIAPLHMIYNGSWNDLINITIIMSALIGALGGLNQTSLKKIMAYSSISHLAWMLMLNKNINKFYMYLIVYSIMITVLCTYFKINNLNFMNNLFSINIPTPSKINLTLMMMSVGGLPPLLGFLPKWMVIQTLMTDNNYIMMLILTTSTLITLFFYLRMINKMFMLFSTASPWILLKKMDIIPFIINMMLPIIFIIN</sequence>
<keyword evidence="7 18" id="KW-0679">Respiratory chain</keyword>
<dbReference type="PRINTS" id="PR01436">
    <property type="entry name" value="NADHDHGNASE2"/>
</dbReference>
<feature type="transmembrane region" description="Helical" evidence="18">
    <location>
        <begin position="139"/>
        <end position="157"/>
    </location>
</feature>
<comment type="similarity">
    <text evidence="3 18">Belongs to the complex I subunit 2 family.</text>
</comment>
<evidence type="ECO:0000256" key="12">
    <source>
        <dbReference type="ARBA" id="ARBA00022989"/>
    </source>
</evidence>
<feature type="transmembrane region" description="Helical" evidence="18">
    <location>
        <begin position="260"/>
        <end position="278"/>
    </location>
</feature>
<feature type="domain" description="NADH:quinone oxidoreductase/Mrp antiporter transmembrane" evidence="19">
    <location>
        <begin position="22"/>
        <end position="273"/>
    </location>
</feature>
<accession>A0A2K9YV11</accession>
<dbReference type="InterPro" id="IPR050175">
    <property type="entry name" value="Complex_I_Subunit_2"/>
</dbReference>
<dbReference type="AlphaFoldDB" id="A0A2K9YV11"/>
<keyword evidence="9 18" id="KW-0999">Mitochondrion inner membrane</keyword>
<evidence type="ECO:0000256" key="5">
    <source>
        <dbReference type="ARBA" id="ARBA00021008"/>
    </source>
</evidence>
<evidence type="ECO:0000313" key="20">
    <source>
        <dbReference type="EMBL" id="AUW38571.1"/>
    </source>
</evidence>
<evidence type="ECO:0000256" key="3">
    <source>
        <dbReference type="ARBA" id="ARBA00007012"/>
    </source>
</evidence>
<keyword evidence="11 18" id="KW-0249">Electron transport</keyword>